<proteinExistence type="predicted"/>
<comment type="caution">
    <text evidence="2">The sequence shown here is derived from an EMBL/GenBank/DDBJ whole genome shotgun (WGS) entry which is preliminary data.</text>
</comment>
<evidence type="ECO:0000313" key="3">
    <source>
        <dbReference type="Proteomes" id="UP000729701"/>
    </source>
</evidence>
<organism evidence="2 3">
    <name type="scientific">Cyanomargarita calcarea GSE-NOS-MK-12-04C</name>
    <dbReference type="NCBI Taxonomy" id="2839659"/>
    <lineage>
        <taxon>Bacteria</taxon>
        <taxon>Bacillati</taxon>
        <taxon>Cyanobacteriota</taxon>
        <taxon>Cyanophyceae</taxon>
        <taxon>Nostocales</taxon>
        <taxon>Cyanomargaritaceae</taxon>
        <taxon>Cyanomargarita</taxon>
    </lineage>
</organism>
<reference evidence="2" key="2">
    <citation type="journal article" date="2022" name="Microbiol. Resour. Announc.">
        <title>Metagenome Sequencing to Explore Phylogenomics of Terrestrial Cyanobacteria.</title>
        <authorList>
            <person name="Ward R.D."/>
            <person name="Stajich J.E."/>
            <person name="Johansen J.R."/>
            <person name="Huntemann M."/>
            <person name="Clum A."/>
            <person name="Foster B."/>
            <person name="Foster B."/>
            <person name="Roux S."/>
            <person name="Palaniappan K."/>
            <person name="Varghese N."/>
            <person name="Mukherjee S."/>
            <person name="Reddy T.B.K."/>
            <person name="Daum C."/>
            <person name="Copeland A."/>
            <person name="Chen I.A."/>
            <person name="Ivanova N.N."/>
            <person name="Kyrpides N.C."/>
            <person name="Shapiro N."/>
            <person name="Eloe-Fadrosh E.A."/>
            <person name="Pietrasiak N."/>
        </authorList>
    </citation>
    <scope>NUCLEOTIDE SEQUENCE</scope>
    <source>
        <strain evidence="2">GSE-NOS-MK-12-04C</strain>
    </source>
</reference>
<sequence>MSSYKSSFEIFLELYKENSDLFSNCEDEVKILINELDELNKSEPETVVEDRILDWLELPEHADILRAFQTRLSPDSPDTWGPNNSESPTPPNKPSPVAHEMLENSIQPNSEAPKGSGGSTSSNANGIDGIFKG</sequence>
<name>A0A951QQ60_9CYAN</name>
<accession>A0A951QQ60</accession>
<evidence type="ECO:0000313" key="2">
    <source>
        <dbReference type="EMBL" id="MBW4669951.1"/>
    </source>
</evidence>
<evidence type="ECO:0000256" key="1">
    <source>
        <dbReference type="SAM" id="MobiDB-lite"/>
    </source>
</evidence>
<gene>
    <name evidence="2" type="ORF">KME60_21690</name>
</gene>
<dbReference type="AlphaFoldDB" id="A0A951QQ60"/>
<feature type="region of interest" description="Disordered" evidence="1">
    <location>
        <begin position="70"/>
        <end position="133"/>
    </location>
</feature>
<reference evidence="2" key="1">
    <citation type="submission" date="2021-05" db="EMBL/GenBank/DDBJ databases">
        <authorList>
            <person name="Pietrasiak N."/>
            <person name="Ward R."/>
            <person name="Stajich J.E."/>
            <person name="Kurbessoian T."/>
        </authorList>
    </citation>
    <scope>NUCLEOTIDE SEQUENCE</scope>
    <source>
        <strain evidence="2">GSE-NOS-MK-12-04C</strain>
    </source>
</reference>
<dbReference type="Proteomes" id="UP000729701">
    <property type="component" value="Unassembled WGS sequence"/>
</dbReference>
<dbReference type="EMBL" id="JAHHGZ010000025">
    <property type="protein sequence ID" value="MBW4669951.1"/>
    <property type="molecule type" value="Genomic_DNA"/>
</dbReference>
<protein>
    <submittedName>
        <fullName evidence="2">Uncharacterized protein</fullName>
    </submittedName>
</protein>